<protein>
    <submittedName>
        <fullName evidence="2">ECF transporter S component</fullName>
    </submittedName>
</protein>
<dbReference type="EMBL" id="JADINF010000032">
    <property type="protein sequence ID" value="MBO8423648.1"/>
    <property type="molecule type" value="Genomic_DNA"/>
</dbReference>
<reference evidence="2" key="2">
    <citation type="journal article" date="2021" name="PeerJ">
        <title>Extensive microbial diversity within the chicken gut microbiome revealed by metagenomics and culture.</title>
        <authorList>
            <person name="Gilroy R."/>
            <person name="Ravi A."/>
            <person name="Getino M."/>
            <person name="Pursley I."/>
            <person name="Horton D.L."/>
            <person name="Alikhan N.F."/>
            <person name="Baker D."/>
            <person name="Gharbi K."/>
            <person name="Hall N."/>
            <person name="Watson M."/>
            <person name="Adriaenssens E.M."/>
            <person name="Foster-Nyarko E."/>
            <person name="Jarju S."/>
            <person name="Secka A."/>
            <person name="Antonio M."/>
            <person name="Oren A."/>
            <person name="Chaudhuri R.R."/>
            <person name="La Ragione R."/>
            <person name="Hildebrand F."/>
            <person name="Pallen M.J."/>
        </authorList>
    </citation>
    <scope>NUCLEOTIDE SEQUENCE</scope>
    <source>
        <strain evidence="2">517</strain>
    </source>
</reference>
<keyword evidence="1" id="KW-0812">Transmembrane</keyword>
<sequence length="184" mass="18376">MFIGSYSAPVAKSLKAKVMASLLALAAAVALPQAAHLMGYATGTGNAIGSILLPMHFAIIALGLFAGPCAGLVAGALSPVVSYLLTGMPSVAVLPFMVAELAGYGFAAGLIASKDVHPALKVAFTLVAGRLLRTFVTAIAVAGFGANAGIADVWTAVVPGIPGILLQLILIPVIVRAVEAASRS</sequence>
<feature type="transmembrane region" description="Helical" evidence="1">
    <location>
        <begin position="92"/>
        <end position="112"/>
    </location>
</feature>
<evidence type="ECO:0000256" key="1">
    <source>
        <dbReference type="SAM" id="Phobius"/>
    </source>
</evidence>
<gene>
    <name evidence="2" type="ORF">IAB16_01300</name>
</gene>
<dbReference type="Gene3D" id="1.10.1760.20">
    <property type="match status" value="1"/>
</dbReference>
<organism evidence="2 3">
    <name type="scientific">Candidatus Stercoripulliclostridium pullicola</name>
    <dbReference type="NCBI Taxonomy" id="2840953"/>
    <lineage>
        <taxon>Bacteria</taxon>
        <taxon>Bacillati</taxon>
        <taxon>Bacillota</taxon>
        <taxon>Clostridia</taxon>
        <taxon>Eubacteriales</taxon>
        <taxon>Candidatus Stercoripulliclostridium</taxon>
    </lineage>
</organism>
<dbReference type="Proteomes" id="UP000727857">
    <property type="component" value="Unassembled WGS sequence"/>
</dbReference>
<comment type="caution">
    <text evidence="2">The sequence shown here is derived from an EMBL/GenBank/DDBJ whole genome shotgun (WGS) entry which is preliminary data.</text>
</comment>
<keyword evidence="1" id="KW-1133">Transmembrane helix</keyword>
<feature type="transmembrane region" description="Helical" evidence="1">
    <location>
        <begin position="153"/>
        <end position="175"/>
    </location>
</feature>
<feature type="transmembrane region" description="Helical" evidence="1">
    <location>
        <begin position="124"/>
        <end position="146"/>
    </location>
</feature>
<reference evidence="2" key="1">
    <citation type="submission" date="2020-10" db="EMBL/GenBank/DDBJ databases">
        <authorList>
            <person name="Gilroy R."/>
        </authorList>
    </citation>
    <scope>NUCLEOTIDE SEQUENCE</scope>
    <source>
        <strain evidence="2">517</strain>
    </source>
</reference>
<feature type="transmembrane region" description="Helical" evidence="1">
    <location>
        <begin position="59"/>
        <end position="85"/>
    </location>
</feature>
<evidence type="ECO:0000313" key="3">
    <source>
        <dbReference type="Proteomes" id="UP000727857"/>
    </source>
</evidence>
<name>A0A940DGA1_9FIRM</name>
<accession>A0A940DGA1</accession>
<dbReference type="AlphaFoldDB" id="A0A940DGA1"/>
<keyword evidence="1" id="KW-0472">Membrane</keyword>
<evidence type="ECO:0000313" key="2">
    <source>
        <dbReference type="EMBL" id="MBO8423648.1"/>
    </source>
</evidence>
<proteinExistence type="predicted"/>